<dbReference type="InterPro" id="IPR002625">
    <property type="entry name" value="Smr_dom"/>
</dbReference>
<dbReference type="SUPFAM" id="SSF160443">
    <property type="entry name" value="SMR domain-like"/>
    <property type="match status" value="1"/>
</dbReference>
<dbReference type="PANTHER" id="PTHR47676:SF1">
    <property type="entry name" value="SMR DOMAIN-CONTAINING PROTEIN"/>
    <property type="match status" value="1"/>
</dbReference>
<name>A0AA39DWI1_VITRO</name>
<feature type="compositionally biased region" description="Basic residues" evidence="2">
    <location>
        <begin position="1"/>
        <end position="13"/>
    </location>
</feature>
<dbReference type="InterPro" id="IPR041801">
    <property type="entry name" value="N4BP2_CUE"/>
</dbReference>
<dbReference type="InterPro" id="IPR036063">
    <property type="entry name" value="Smr_dom_sf"/>
</dbReference>
<evidence type="ECO:0000256" key="2">
    <source>
        <dbReference type="SAM" id="MobiDB-lite"/>
    </source>
</evidence>
<dbReference type="Gene3D" id="3.30.1370.110">
    <property type="match status" value="1"/>
</dbReference>
<comment type="caution">
    <text evidence="4">The sequence shown here is derived from an EMBL/GenBank/DDBJ whole genome shotgun (WGS) entry which is preliminary data.</text>
</comment>
<dbReference type="SMART" id="SM00463">
    <property type="entry name" value="SMR"/>
    <property type="match status" value="1"/>
</dbReference>
<evidence type="ECO:0000313" key="5">
    <source>
        <dbReference type="Proteomes" id="UP001168098"/>
    </source>
</evidence>
<dbReference type="PANTHER" id="PTHR47676">
    <property type="entry name" value="OS01G0225100 PROTEIN"/>
    <property type="match status" value="1"/>
</dbReference>
<keyword evidence="5" id="KW-1185">Reference proteome</keyword>
<feature type="region of interest" description="Disordered" evidence="2">
    <location>
        <begin position="1"/>
        <end position="32"/>
    </location>
</feature>
<organism evidence="4 5">
    <name type="scientific">Vitis rotundifolia</name>
    <name type="common">Muscadine grape</name>
    <dbReference type="NCBI Taxonomy" id="103349"/>
    <lineage>
        <taxon>Eukaryota</taxon>
        <taxon>Viridiplantae</taxon>
        <taxon>Streptophyta</taxon>
        <taxon>Embryophyta</taxon>
        <taxon>Tracheophyta</taxon>
        <taxon>Spermatophyta</taxon>
        <taxon>Magnoliopsida</taxon>
        <taxon>eudicotyledons</taxon>
        <taxon>Gunneridae</taxon>
        <taxon>Pentapetalae</taxon>
        <taxon>rosids</taxon>
        <taxon>Vitales</taxon>
        <taxon>Vitaceae</taxon>
        <taxon>Viteae</taxon>
        <taxon>Vitis</taxon>
    </lineage>
</organism>
<evidence type="ECO:0000313" key="4">
    <source>
        <dbReference type="EMBL" id="KAJ9698679.1"/>
    </source>
</evidence>
<dbReference type="InterPro" id="IPR055319">
    <property type="entry name" value="At5g58720-like"/>
</dbReference>
<dbReference type="Proteomes" id="UP001168098">
    <property type="component" value="Unassembled WGS sequence"/>
</dbReference>
<evidence type="ECO:0000259" key="3">
    <source>
        <dbReference type="PROSITE" id="PS50828"/>
    </source>
</evidence>
<dbReference type="EMBL" id="JARBHA010000006">
    <property type="protein sequence ID" value="KAJ9698679.1"/>
    <property type="molecule type" value="Genomic_DNA"/>
</dbReference>
<feature type="domain" description="Smr" evidence="3">
    <location>
        <begin position="400"/>
        <end position="474"/>
    </location>
</feature>
<reference evidence="4 5" key="1">
    <citation type="journal article" date="2023" name="BMC Biotechnol.">
        <title>Vitis rotundifolia cv Carlos genome sequencing.</title>
        <authorList>
            <person name="Huff M."/>
            <person name="Hulse-Kemp A."/>
            <person name="Scheffler B."/>
            <person name="Youngblood R."/>
            <person name="Simpson S."/>
            <person name="Babiker E."/>
            <person name="Staton M."/>
        </authorList>
    </citation>
    <scope>NUCLEOTIDE SEQUENCE [LARGE SCALE GENOMIC DNA]</scope>
    <source>
        <tissue evidence="4">Leaf</tissue>
    </source>
</reference>
<dbReference type="AlphaFoldDB" id="A0AA39DWI1"/>
<dbReference type="SMART" id="SM01162">
    <property type="entry name" value="DUF1771"/>
    <property type="match status" value="1"/>
</dbReference>
<evidence type="ECO:0000256" key="1">
    <source>
        <dbReference type="SAM" id="Coils"/>
    </source>
</evidence>
<gene>
    <name evidence="4" type="ORF">PVL29_007642</name>
</gene>
<dbReference type="Pfam" id="PF24767">
    <property type="entry name" value="UBA_At5g58720"/>
    <property type="match status" value="1"/>
</dbReference>
<protein>
    <recommendedName>
        <fullName evidence="3">Smr domain-containing protein</fullName>
    </recommendedName>
</protein>
<proteinExistence type="predicted"/>
<sequence>MKPQKRRKKKGSRPQKPVGREEGCEQEGENQRDVGALMEAFGSVSVVEAASAYREAEEDLNKAAEILGRLVLETSDDQTATSSEGFVEANCGEDLVNEKGFKGCKKKKRVVAATGTVSTVLGKDYAVSTPPRRDLTKAKPVNKEEAEQFLCSMFGDECELSMAVVRDVLCQCGYNFDKALDALLVLSDSFHEPSMNGRCSYSAKSKRDTRFLCSDNLTDGASDSTSHSSESELQDNAQPLDHCFRNYAEVLASSETCSPTSPRISRLDPAQQVLEYLFNIPKSSEQEPSTMNWRNVAKKMESLGQGFDFHRSGVVEPQPNSYAKGDEYQAYRKAANQQWDSVKSCYQKAATAYSKGERLYAAYLSDQGKLQTKVAREADEKASQNIFEARNKSIKNVITIDLHGQHVKQAIRLLKIHLLFGVYVPSVKSLRVITGCGSHGVGKSKLKQSVINLMEKEGIEWSEENRGTVIIKLDGQRDFRFLESDSETE</sequence>
<accession>A0AA39DWI1</accession>
<dbReference type="InterPro" id="IPR056254">
    <property type="entry name" value="At5g58720/SDE5-like_UBA-like"/>
</dbReference>
<feature type="coiled-coil region" evidence="1">
    <location>
        <begin position="46"/>
        <end position="73"/>
    </location>
</feature>
<dbReference type="Pfam" id="PF08590">
    <property type="entry name" value="DUF1771"/>
    <property type="match status" value="1"/>
</dbReference>
<dbReference type="CDD" id="cd14365">
    <property type="entry name" value="CUE_N4BP2"/>
    <property type="match status" value="1"/>
</dbReference>
<keyword evidence="1" id="KW-0175">Coiled coil</keyword>
<dbReference type="PROSITE" id="PS50828">
    <property type="entry name" value="SMR"/>
    <property type="match status" value="1"/>
</dbReference>
<dbReference type="InterPro" id="IPR013899">
    <property type="entry name" value="DUF1771"/>
</dbReference>